<name>A0A9J5ZXL5_SOLCO</name>
<accession>A0A9J5ZXL5</accession>
<protein>
    <submittedName>
        <fullName evidence="1">Uncharacterized protein</fullName>
    </submittedName>
</protein>
<gene>
    <name evidence="1" type="ORF">H5410_016902</name>
</gene>
<comment type="caution">
    <text evidence="1">The sequence shown here is derived from an EMBL/GenBank/DDBJ whole genome shotgun (WGS) entry which is preliminary data.</text>
</comment>
<sequence length="70" mass="8193">MRNIVSHTDSRYCQEDAKIIAPDLLRNIYVISLWRLFFLQFHPLGRCDVGLNCFSISLVMKYGRVVSIRC</sequence>
<organism evidence="1 2">
    <name type="scientific">Solanum commersonii</name>
    <name type="common">Commerson's wild potato</name>
    <name type="synonym">Commerson's nightshade</name>
    <dbReference type="NCBI Taxonomy" id="4109"/>
    <lineage>
        <taxon>Eukaryota</taxon>
        <taxon>Viridiplantae</taxon>
        <taxon>Streptophyta</taxon>
        <taxon>Embryophyta</taxon>
        <taxon>Tracheophyta</taxon>
        <taxon>Spermatophyta</taxon>
        <taxon>Magnoliopsida</taxon>
        <taxon>eudicotyledons</taxon>
        <taxon>Gunneridae</taxon>
        <taxon>Pentapetalae</taxon>
        <taxon>asterids</taxon>
        <taxon>lamiids</taxon>
        <taxon>Solanales</taxon>
        <taxon>Solanaceae</taxon>
        <taxon>Solanoideae</taxon>
        <taxon>Solaneae</taxon>
        <taxon>Solanum</taxon>
    </lineage>
</organism>
<dbReference type="Proteomes" id="UP000824120">
    <property type="component" value="Chromosome 3"/>
</dbReference>
<keyword evidence="2" id="KW-1185">Reference proteome</keyword>
<evidence type="ECO:0000313" key="1">
    <source>
        <dbReference type="EMBL" id="KAG5617078.1"/>
    </source>
</evidence>
<evidence type="ECO:0000313" key="2">
    <source>
        <dbReference type="Proteomes" id="UP000824120"/>
    </source>
</evidence>
<dbReference type="AlphaFoldDB" id="A0A9J5ZXL5"/>
<proteinExistence type="predicted"/>
<dbReference type="EMBL" id="JACXVP010000003">
    <property type="protein sequence ID" value="KAG5617078.1"/>
    <property type="molecule type" value="Genomic_DNA"/>
</dbReference>
<reference evidence="1 2" key="1">
    <citation type="submission" date="2020-09" db="EMBL/GenBank/DDBJ databases">
        <title>De no assembly of potato wild relative species, Solanum commersonii.</title>
        <authorList>
            <person name="Cho K."/>
        </authorList>
    </citation>
    <scope>NUCLEOTIDE SEQUENCE [LARGE SCALE GENOMIC DNA]</scope>
    <source>
        <strain evidence="1">LZ3.2</strain>
        <tissue evidence="1">Leaf</tissue>
    </source>
</reference>